<dbReference type="AlphaFoldDB" id="A0A7R9JJH0"/>
<keyword evidence="1" id="KW-0812">Transmembrane</keyword>
<dbReference type="PROSITE" id="PS51034">
    <property type="entry name" value="ZP_2"/>
    <property type="match status" value="1"/>
</dbReference>
<keyword evidence="1" id="KW-0472">Membrane</keyword>
<evidence type="ECO:0000259" key="2">
    <source>
        <dbReference type="PROSITE" id="PS51034"/>
    </source>
</evidence>
<dbReference type="InterPro" id="IPR001507">
    <property type="entry name" value="ZP_dom"/>
</dbReference>
<proteinExistence type="predicted"/>
<evidence type="ECO:0000256" key="1">
    <source>
        <dbReference type="SAM" id="Phobius"/>
    </source>
</evidence>
<sequence>MTAFKFPDIMDLTIDCNVELCKTDCEICPDPNQSLDPVARRKRDLWMPSNDTLGEPMRIVKTFRVVSAEDLVSPGLAAVINVDSGYPGVCMSFSSFLSAAILLLSLLLGSCLLSAALWLKQHGNTVRLKA</sequence>
<keyword evidence="1" id="KW-1133">Transmembrane helix</keyword>
<evidence type="ECO:0000313" key="3">
    <source>
        <dbReference type="EMBL" id="CAD7579655.1"/>
    </source>
</evidence>
<feature type="transmembrane region" description="Helical" evidence="1">
    <location>
        <begin position="96"/>
        <end position="119"/>
    </location>
</feature>
<name>A0A7R9JJH0_TIMCA</name>
<gene>
    <name evidence="3" type="ORF">TCMB3V08_LOCUS12188</name>
</gene>
<organism evidence="3">
    <name type="scientific">Timema californicum</name>
    <name type="common">California timema</name>
    <name type="synonym">Walking stick</name>
    <dbReference type="NCBI Taxonomy" id="61474"/>
    <lineage>
        <taxon>Eukaryota</taxon>
        <taxon>Metazoa</taxon>
        <taxon>Ecdysozoa</taxon>
        <taxon>Arthropoda</taxon>
        <taxon>Hexapoda</taxon>
        <taxon>Insecta</taxon>
        <taxon>Pterygota</taxon>
        <taxon>Neoptera</taxon>
        <taxon>Polyneoptera</taxon>
        <taxon>Phasmatodea</taxon>
        <taxon>Timematodea</taxon>
        <taxon>Timematoidea</taxon>
        <taxon>Timematidae</taxon>
        <taxon>Timema</taxon>
    </lineage>
</organism>
<reference evidence="3" key="1">
    <citation type="submission" date="2020-11" db="EMBL/GenBank/DDBJ databases">
        <authorList>
            <person name="Tran Van P."/>
        </authorList>
    </citation>
    <scope>NUCLEOTIDE SEQUENCE</scope>
</reference>
<accession>A0A7R9JJH0</accession>
<feature type="domain" description="ZP" evidence="2">
    <location>
        <begin position="1"/>
        <end position="35"/>
    </location>
</feature>
<dbReference type="EMBL" id="OE193019">
    <property type="protein sequence ID" value="CAD7579655.1"/>
    <property type="molecule type" value="Genomic_DNA"/>
</dbReference>
<protein>
    <submittedName>
        <fullName evidence="3">(California timema) hypothetical protein</fullName>
    </submittedName>
</protein>